<dbReference type="InterPro" id="IPR057154">
    <property type="entry name" value="DUF7832"/>
</dbReference>
<keyword evidence="4" id="KW-1185">Reference proteome</keyword>
<evidence type="ECO:0000259" key="2">
    <source>
        <dbReference type="Pfam" id="PF25191"/>
    </source>
</evidence>
<comment type="caution">
    <text evidence="3">The sequence shown here is derived from an EMBL/GenBank/DDBJ whole genome shotgun (WGS) entry which is preliminary data.</text>
</comment>
<evidence type="ECO:0000313" key="4">
    <source>
        <dbReference type="Proteomes" id="UP000618931"/>
    </source>
</evidence>
<organism evidence="3 4">
    <name type="scientific">Hymenobacter ruricola</name>
    <dbReference type="NCBI Taxonomy" id="2791023"/>
    <lineage>
        <taxon>Bacteria</taxon>
        <taxon>Pseudomonadati</taxon>
        <taxon>Bacteroidota</taxon>
        <taxon>Cytophagia</taxon>
        <taxon>Cytophagales</taxon>
        <taxon>Hymenobacteraceae</taxon>
        <taxon>Hymenobacter</taxon>
    </lineage>
</organism>
<proteinExistence type="predicted"/>
<sequence>MAIDRADWHHGGDFPSGLPDENGGTHIGMYLAWVINNQLEGEIHHEDEDSEQLLAQVRNREITGRDFLFQACDEKFWESNLNAEGLAFTQQYYVTTGSGPTYFEDYIAALAEELPSIYHVEDTWENYDILSKRLDQRFRGWKAERSKSINN</sequence>
<protein>
    <recommendedName>
        <fullName evidence="2">DUF7832 domain-containing protein</fullName>
    </recommendedName>
</protein>
<dbReference type="Pfam" id="PF25191">
    <property type="entry name" value="DUF7832"/>
    <property type="match status" value="1"/>
</dbReference>
<evidence type="ECO:0000256" key="1">
    <source>
        <dbReference type="SAM" id="MobiDB-lite"/>
    </source>
</evidence>
<feature type="compositionally biased region" description="Basic and acidic residues" evidence="1">
    <location>
        <begin position="1"/>
        <end position="12"/>
    </location>
</feature>
<gene>
    <name evidence="3" type="ORF">I2H31_13330</name>
</gene>
<reference evidence="3 4" key="1">
    <citation type="submission" date="2020-11" db="EMBL/GenBank/DDBJ databases">
        <authorList>
            <person name="Kim M.K."/>
        </authorList>
    </citation>
    <scope>NUCLEOTIDE SEQUENCE [LARGE SCALE GENOMIC DNA]</scope>
    <source>
        <strain evidence="3 4">BT662</strain>
    </source>
</reference>
<accession>A0ABS0I541</accession>
<dbReference type="EMBL" id="JADQDM010000006">
    <property type="protein sequence ID" value="MBF9222084.1"/>
    <property type="molecule type" value="Genomic_DNA"/>
</dbReference>
<name>A0ABS0I541_9BACT</name>
<feature type="region of interest" description="Disordered" evidence="1">
    <location>
        <begin position="1"/>
        <end position="20"/>
    </location>
</feature>
<dbReference type="RefSeq" id="WP_196293538.1">
    <property type="nucleotide sequence ID" value="NZ_JADQDM010000006.1"/>
</dbReference>
<evidence type="ECO:0000313" key="3">
    <source>
        <dbReference type="EMBL" id="MBF9222084.1"/>
    </source>
</evidence>
<feature type="domain" description="DUF7832" evidence="2">
    <location>
        <begin position="3"/>
        <end position="120"/>
    </location>
</feature>
<dbReference type="Proteomes" id="UP000618931">
    <property type="component" value="Unassembled WGS sequence"/>
</dbReference>